<dbReference type="SUPFAM" id="SSF55874">
    <property type="entry name" value="ATPase domain of HSP90 chaperone/DNA topoisomerase II/histidine kinase"/>
    <property type="match status" value="1"/>
</dbReference>
<dbReference type="SMART" id="SM00387">
    <property type="entry name" value="HATPase_c"/>
    <property type="match status" value="1"/>
</dbReference>
<feature type="domain" description="Histidine kinase" evidence="5">
    <location>
        <begin position="344"/>
        <end position="536"/>
    </location>
</feature>
<evidence type="ECO:0000256" key="1">
    <source>
        <dbReference type="ARBA" id="ARBA00022679"/>
    </source>
</evidence>
<organism evidence="6 7">
    <name type="scientific">Noviherbaspirillum galbum</name>
    <dbReference type="NCBI Taxonomy" id="2709383"/>
    <lineage>
        <taxon>Bacteria</taxon>
        <taxon>Pseudomonadati</taxon>
        <taxon>Pseudomonadota</taxon>
        <taxon>Betaproteobacteria</taxon>
        <taxon>Burkholderiales</taxon>
        <taxon>Oxalobacteraceae</taxon>
        <taxon>Noviherbaspirillum</taxon>
    </lineage>
</organism>
<dbReference type="InterPro" id="IPR036890">
    <property type="entry name" value="HATPase_C_sf"/>
</dbReference>
<dbReference type="GO" id="GO:0016020">
    <property type="term" value="C:membrane"/>
    <property type="evidence" value="ECO:0007669"/>
    <property type="project" value="InterPro"/>
</dbReference>
<dbReference type="InterPro" id="IPR003594">
    <property type="entry name" value="HATPase_dom"/>
</dbReference>
<dbReference type="Gene3D" id="1.20.5.1930">
    <property type="match status" value="1"/>
</dbReference>
<evidence type="ECO:0000256" key="2">
    <source>
        <dbReference type="ARBA" id="ARBA00022777"/>
    </source>
</evidence>
<evidence type="ECO:0000256" key="3">
    <source>
        <dbReference type="ARBA" id="ARBA00023012"/>
    </source>
</evidence>
<keyword evidence="4" id="KW-1133">Transmembrane helix</keyword>
<dbReference type="Pfam" id="PF07730">
    <property type="entry name" value="HisKA_3"/>
    <property type="match status" value="1"/>
</dbReference>
<evidence type="ECO:0000313" key="6">
    <source>
        <dbReference type="EMBL" id="NEX63269.1"/>
    </source>
</evidence>
<evidence type="ECO:0000256" key="4">
    <source>
        <dbReference type="SAM" id="Phobius"/>
    </source>
</evidence>
<dbReference type="GO" id="GO:0000155">
    <property type="term" value="F:phosphorelay sensor kinase activity"/>
    <property type="evidence" value="ECO:0007669"/>
    <property type="project" value="InterPro"/>
</dbReference>
<dbReference type="Gene3D" id="3.30.565.10">
    <property type="entry name" value="Histidine kinase-like ATPase, C-terminal domain"/>
    <property type="match status" value="1"/>
</dbReference>
<dbReference type="InterPro" id="IPR050482">
    <property type="entry name" value="Sensor_HK_TwoCompSys"/>
</dbReference>
<proteinExistence type="predicted"/>
<dbReference type="InterPro" id="IPR005467">
    <property type="entry name" value="His_kinase_dom"/>
</dbReference>
<reference evidence="6 7" key="1">
    <citation type="submission" date="2020-02" db="EMBL/GenBank/DDBJ databases">
        <authorList>
            <person name="Kim M.K."/>
        </authorList>
    </citation>
    <scope>NUCLEOTIDE SEQUENCE [LARGE SCALE GENOMIC DNA]</scope>
    <source>
        <strain evidence="6 7">17J57-3</strain>
    </source>
</reference>
<keyword evidence="4" id="KW-0472">Membrane</keyword>
<gene>
    <name evidence="6" type="ORF">G3574_19470</name>
</gene>
<keyword evidence="3" id="KW-0902">Two-component regulatory system</keyword>
<dbReference type="Proteomes" id="UP000482155">
    <property type="component" value="Unassembled WGS sequence"/>
</dbReference>
<dbReference type="PROSITE" id="PS50109">
    <property type="entry name" value="HIS_KIN"/>
    <property type="match status" value="1"/>
</dbReference>
<keyword evidence="4" id="KW-0812">Transmembrane</keyword>
<dbReference type="Pfam" id="PF02518">
    <property type="entry name" value="HATPase_c"/>
    <property type="match status" value="1"/>
</dbReference>
<evidence type="ECO:0000259" key="5">
    <source>
        <dbReference type="PROSITE" id="PS50109"/>
    </source>
</evidence>
<keyword evidence="7" id="KW-1185">Reference proteome</keyword>
<protein>
    <submittedName>
        <fullName evidence="6">Sensor histidine kinase</fullName>
    </submittedName>
</protein>
<sequence>MSLPASQRRFSASLAAMLILGAGLALSSVAALRLHAAEQDRADLDFRQETEKYAQALAENVRDVEVALTTLGRFLGIAPGMDARAFNSLARPMLAELPGTEMMTYAAPGSAGGSRTLSTEDVPPAVQPLLQETAQRAMLRGQPATAYMRAGAEGEAGAGVMIIAAPLPQGPPGGYTAATLRIDALARRTIRSSRLGDAAKVAIIDVRPGQPETLLFASDKPAGTGGDGKDGILARGKGVVSWPVAMADGIWRVDMAKTASGTPFLTAFLVLVAGSSLSVLCAVYVLRLGDWSRSLARANLMLESDVQARVLSEAALKQSQRELRDLANYQERVKEDERKRIAREIHDDLGQNLMVLRLDVSGLLQPGAEDPQVNERLHLVLKQIDITIRSVRSIINNLRPSVLDLGLLAAIEWQVKEMNARHGVQFMLQAEREDIGDMLNDEQATSTFRIVQEAMSNVVRHANARHAWIRLSAGGGGLRIVIEDDGTGRYPGDQRKPRSFGLIGIKERVAAMGGDVEISGMHGQGTILILTLPRAENLERKPSSPALNT</sequence>
<dbReference type="AlphaFoldDB" id="A0A6B3SYR9"/>
<dbReference type="GO" id="GO:0046983">
    <property type="term" value="F:protein dimerization activity"/>
    <property type="evidence" value="ECO:0007669"/>
    <property type="project" value="InterPro"/>
</dbReference>
<dbReference type="EMBL" id="JAAIVB010000068">
    <property type="protein sequence ID" value="NEX63269.1"/>
    <property type="molecule type" value="Genomic_DNA"/>
</dbReference>
<dbReference type="RefSeq" id="WP_163966973.1">
    <property type="nucleotide sequence ID" value="NZ_JAAIVB010000068.1"/>
</dbReference>
<name>A0A6B3SYR9_9BURK</name>
<dbReference type="PANTHER" id="PTHR24421:SF59">
    <property type="entry name" value="OXYGEN SENSOR HISTIDINE KINASE NREB"/>
    <property type="match status" value="1"/>
</dbReference>
<comment type="caution">
    <text evidence="6">The sequence shown here is derived from an EMBL/GenBank/DDBJ whole genome shotgun (WGS) entry which is preliminary data.</text>
</comment>
<keyword evidence="1" id="KW-0808">Transferase</keyword>
<accession>A0A6B3SYR9</accession>
<feature type="transmembrane region" description="Helical" evidence="4">
    <location>
        <begin position="264"/>
        <end position="286"/>
    </location>
</feature>
<dbReference type="InterPro" id="IPR011712">
    <property type="entry name" value="Sig_transdc_His_kin_sub3_dim/P"/>
</dbReference>
<evidence type="ECO:0000313" key="7">
    <source>
        <dbReference type="Proteomes" id="UP000482155"/>
    </source>
</evidence>
<dbReference type="PANTHER" id="PTHR24421">
    <property type="entry name" value="NITRATE/NITRITE SENSOR PROTEIN NARX-RELATED"/>
    <property type="match status" value="1"/>
</dbReference>
<keyword evidence="2 6" id="KW-0418">Kinase</keyword>
<dbReference type="CDD" id="cd16917">
    <property type="entry name" value="HATPase_UhpB-NarQ-NarX-like"/>
    <property type="match status" value="1"/>
</dbReference>